<evidence type="ECO:0000313" key="9">
    <source>
        <dbReference type="EMBL" id="PCK32754.1"/>
    </source>
</evidence>
<keyword evidence="10" id="KW-1185">Reference proteome</keyword>
<dbReference type="EMBL" id="NKHF01000025">
    <property type="protein sequence ID" value="PCK32754.1"/>
    <property type="molecule type" value="Genomic_DNA"/>
</dbReference>
<dbReference type="Pfam" id="PF25917">
    <property type="entry name" value="BSH_RND"/>
    <property type="match status" value="1"/>
</dbReference>
<evidence type="ECO:0000256" key="4">
    <source>
        <dbReference type="SAM" id="SignalP"/>
    </source>
</evidence>
<dbReference type="Gene3D" id="1.10.287.470">
    <property type="entry name" value="Helix hairpin bin"/>
    <property type="match status" value="1"/>
</dbReference>
<dbReference type="Pfam" id="PF25876">
    <property type="entry name" value="HH_MFP_RND"/>
    <property type="match status" value="1"/>
</dbReference>
<evidence type="ECO:0000259" key="8">
    <source>
        <dbReference type="Pfam" id="PF25967"/>
    </source>
</evidence>
<name>A0A2A5JTF1_PSEO7</name>
<feature type="domain" description="Multidrug resistance protein MdtA-like barrel-sandwich hybrid" evidence="6">
    <location>
        <begin position="60"/>
        <end position="198"/>
    </location>
</feature>
<evidence type="ECO:0000256" key="1">
    <source>
        <dbReference type="ARBA" id="ARBA00004519"/>
    </source>
</evidence>
<organism evidence="9 10">
    <name type="scientific">Pseudoalteromonas piscicida</name>
    <dbReference type="NCBI Taxonomy" id="43662"/>
    <lineage>
        <taxon>Bacteria</taxon>
        <taxon>Pseudomonadati</taxon>
        <taxon>Pseudomonadota</taxon>
        <taxon>Gammaproteobacteria</taxon>
        <taxon>Alteromonadales</taxon>
        <taxon>Pseudoalteromonadaceae</taxon>
        <taxon>Pseudoalteromonas</taxon>
    </lineage>
</organism>
<feature type="domain" description="Multidrug resistance protein MdtA-like C-terminal permuted SH3" evidence="8">
    <location>
        <begin position="295"/>
        <end position="351"/>
    </location>
</feature>
<dbReference type="InterPro" id="IPR058627">
    <property type="entry name" value="MdtA-like_C"/>
</dbReference>
<evidence type="ECO:0000259" key="6">
    <source>
        <dbReference type="Pfam" id="PF25917"/>
    </source>
</evidence>
<evidence type="ECO:0000256" key="3">
    <source>
        <dbReference type="SAM" id="Coils"/>
    </source>
</evidence>
<comment type="similarity">
    <text evidence="2">Belongs to the membrane fusion protein (MFP) (TC 8.A.1) family.</text>
</comment>
<dbReference type="Gene3D" id="2.40.30.170">
    <property type="match status" value="1"/>
</dbReference>
<evidence type="ECO:0000259" key="5">
    <source>
        <dbReference type="Pfam" id="PF25876"/>
    </source>
</evidence>
<feature type="signal peptide" evidence="4">
    <location>
        <begin position="1"/>
        <end position="23"/>
    </location>
</feature>
<dbReference type="GO" id="GO:0046677">
    <property type="term" value="P:response to antibiotic"/>
    <property type="evidence" value="ECO:0007669"/>
    <property type="project" value="TreeGrafter"/>
</dbReference>
<dbReference type="GO" id="GO:0005886">
    <property type="term" value="C:plasma membrane"/>
    <property type="evidence" value="ECO:0007669"/>
    <property type="project" value="TreeGrafter"/>
</dbReference>
<proteinExistence type="inferred from homology"/>
<keyword evidence="3" id="KW-0175">Coiled coil</keyword>
<evidence type="ECO:0000259" key="7">
    <source>
        <dbReference type="Pfam" id="PF25944"/>
    </source>
</evidence>
<dbReference type="NCBIfam" id="TIGR01730">
    <property type="entry name" value="RND_mfp"/>
    <property type="match status" value="1"/>
</dbReference>
<dbReference type="GO" id="GO:0030313">
    <property type="term" value="C:cell envelope"/>
    <property type="evidence" value="ECO:0007669"/>
    <property type="project" value="UniProtKB-SubCell"/>
</dbReference>
<accession>A0A2A5JTF1</accession>
<dbReference type="SUPFAM" id="SSF111369">
    <property type="entry name" value="HlyD-like secretion proteins"/>
    <property type="match status" value="1"/>
</dbReference>
<dbReference type="Gene3D" id="2.40.50.100">
    <property type="match status" value="1"/>
</dbReference>
<dbReference type="AlphaFoldDB" id="A0A2A5JTF1"/>
<dbReference type="Pfam" id="PF25967">
    <property type="entry name" value="RND-MFP_C"/>
    <property type="match status" value="1"/>
</dbReference>
<dbReference type="Gene3D" id="2.40.420.20">
    <property type="match status" value="1"/>
</dbReference>
<feature type="domain" description="Multidrug resistance protein MdtA-like alpha-helical hairpin" evidence="5">
    <location>
        <begin position="101"/>
        <end position="170"/>
    </location>
</feature>
<dbReference type="Proteomes" id="UP000228621">
    <property type="component" value="Unassembled WGS sequence"/>
</dbReference>
<dbReference type="Pfam" id="PF25944">
    <property type="entry name" value="Beta-barrel_RND"/>
    <property type="match status" value="1"/>
</dbReference>
<dbReference type="PANTHER" id="PTHR30158">
    <property type="entry name" value="ACRA/E-RELATED COMPONENT OF DRUG EFFLUX TRANSPORTER"/>
    <property type="match status" value="1"/>
</dbReference>
<dbReference type="PROSITE" id="PS51257">
    <property type="entry name" value="PROKAR_LIPOPROTEIN"/>
    <property type="match status" value="1"/>
</dbReference>
<sequence>MFKPTQLVTVISALLLLSACGEAEQNTAPTAPLQPIDVAATPQINIADWHTYTTRLSSPNEVTLRARVTGVVRSVNFKEGDTVQKGDVLFELDDRTFLAEVASLAAQVKRAEAALSQAKSESARALRLSKQKAISTEEVDARVSLTAQREAELDALRASFKAAQLNLEFSKVTAPISGKISFAEVTQGNTIRANDTLLTTIVATDKMYAYFDIDERTWNSEFASVTDGEPLPVKLQLLGRETQPIMGQLDFVDNAIDDHSGTLKVRASFNNQHGYLRPGSFARVSLSSGEQNERVLIPDRAVGTDLKNRFVLVVNDSNTLEYRLITLGNRYGEFRAVESGLSAGERIAVNGPARVGPGMPISPNSVTLTLPDSITTQTIAMTPTESSQGLN</sequence>
<dbReference type="PANTHER" id="PTHR30158:SF26">
    <property type="entry name" value="RESISTANCE-NODULATION-CELL DIVISION (RND) MULTIDRUG EFFLUX MEMBRANE FUSION PROTEIN MEXE"/>
    <property type="match status" value="1"/>
</dbReference>
<keyword evidence="4" id="KW-0732">Signal</keyword>
<protein>
    <submittedName>
        <fullName evidence="9">Efflux transporter periplasmic adaptor subunit</fullName>
    </submittedName>
</protein>
<feature type="coiled-coil region" evidence="3">
    <location>
        <begin position="101"/>
        <end position="128"/>
    </location>
</feature>
<dbReference type="InterPro" id="IPR058625">
    <property type="entry name" value="MdtA-like_BSH"/>
</dbReference>
<feature type="chain" id="PRO_5012382070" evidence="4">
    <location>
        <begin position="24"/>
        <end position="391"/>
    </location>
</feature>
<dbReference type="InterPro" id="IPR006143">
    <property type="entry name" value="RND_pump_MFP"/>
</dbReference>
<dbReference type="RefSeq" id="WP_099641192.1">
    <property type="nucleotide sequence ID" value="NZ_NKHF01000025.1"/>
</dbReference>
<feature type="domain" description="Multidrug resistance protein MdtA-like beta-barrel" evidence="7">
    <location>
        <begin position="228"/>
        <end position="288"/>
    </location>
</feature>
<gene>
    <name evidence="9" type="ORF">CEX98_05915</name>
</gene>
<comment type="caution">
    <text evidence="9">The sequence shown here is derived from an EMBL/GenBank/DDBJ whole genome shotgun (WGS) entry which is preliminary data.</text>
</comment>
<dbReference type="InterPro" id="IPR058624">
    <property type="entry name" value="MdtA-like_HH"/>
</dbReference>
<evidence type="ECO:0000256" key="2">
    <source>
        <dbReference type="ARBA" id="ARBA00009477"/>
    </source>
</evidence>
<dbReference type="InterPro" id="IPR058626">
    <property type="entry name" value="MdtA-like_b-barrel"/>
</dbReference>
<dbReference type="OrthoDB" id="9816569at2"/>
<evidence type="ECO:0000313" key="10">
    <source>
        <dbReference type="Proteomes" id="UP000228621"/>
    </source>
</evidence>
<reference evidence="10" key="1">
    <citation type="journal article" date="2019" name="Genome Announc.">
        <title>Draft Genome Sequence of Pseudoalteromonas piscicida Strain 36Y ROTHPW, an Hypersaline Seawater Isolate from the South Coast of Sonora, Mexico.</title>
        <authorList>
            <person name="Sanchez-Diaz R."/>
            <person name="Molina-Garza Z.J."/>
            <person name="Cruz-Suarez L.E."/>
            <person name="Selvin J."/>
            <person name="Kiran G.S."/>
            <person name="Ibarra-Gamez J.C."/>
            <person name="Gomez-Gil B."/>
            <person name="Galaviz-Silva L."/>
        </authorList>
    </citation>
    <scope>NUCLEOTIDE SEQUENCE [LARGE SCALE GENOMIC DNA]</scope>
    <source>
        <strain evidence="10">36Y_RITHPW</strain>
    </source>
</reference>
<comment type="subcellular location">
    <subcellularLocation>
        <location evidence="1">Cell inner membrane</location>
        <topology evidence="1">Lipid-anchor</topology>
    </subcellularLocation>
</comment>
<dbReference type="GO" id="GO:0022857">
    <property type="term" value="F:transmembrane transporter activity"/>
    <property type="evidence" value="ECO:0007669"/>
    <property type="project" value="InterPro"/>
</dbReference>